<feature type="domain" description="Calcineurin-like phosphoesterase" evidence="2">
    <location>
        <begin position="65"/>
        <end position="321"/>
    </location>
</feature>
<dbReference type="CDD" id="cd07383">
    <property type="entry name" value="MPP_Dcr2"/>
    <property type="match status" value="1"/>
</dbReference>
<reference evidence="4" key="1">
    <citation type="journal article" date="2019" name="Int. J. Syst. Evol. Microbiol.">
        <title>The Global Catalogue of Microorganisms (GCM) 10K type strain sequencing project: providing services to taxonomists for standard genome sequencing and annotation.</title>
        <authorList>
            <consortium name="The Broad Institute Genomics Platform"/>
            <consortium name="The Broad Institute Genome Sequencing Center for Infectious Disease"/>
            <person name="Wu L."/>
            <person name="Ma J."/>
        </authorList>
    </citation>
    <scope>NUCLEOTIDE SEQUENCE [LARGE SCALE GENOMIC DNA]</scope>
    <source>
        <strain evidence="4">JCM 16221</strain>
    </source>
</reference>
<dbReference type="SUPFAM" id="SSF56300">
    <property type="entry name" value="Metallo-dependent phosphatases"/>
    <property type="match status" value="1"/>
</dbReference>
<name>A0ABP5TZ34_9PSEU</name>
<keyword evidence="4" id="KW-1185">Reference proteome</keyword>
<evidence type="ECO:0000256" key="1">
    <source>
        <dbReference type="SAM" id="MobiDB-lite"/>
    </source>
</evidence>
<protein>
    <submittedName>
        <fullName evidence="3">Metallophosphoesterase</fullName>
    </submittedName>
</protein>
<evidence type="ECO:0000313" key="4">
    <source>
        <dbReference type="Proteomes" id="UP001501218"/>
    </source>
</evidence>
<dbReference type="InterPro" id="IPR029052">
    <property type="entry name" value="Metallo-depent_PP-like"/>
</dbReference>
<dbReference type="Gene3D" id="3.60.21.10">
    <property type="match status" value="1"/>
</dbReference>
<dbReference type="EMBL" id="BAAARA010000024">
    <property type="protein sequence ID" value="GAA2363169.1"/>
    <property type="molecule type" value="Genomic_DNA"/>
</dbReference>
<evidence type="ECO:0000259" key="2">
    <source>
        <dbReference type="Pfam" id="PF00149"/>
    </source>
</evidence>
<dbReference type="PROSITE" id="PS51318">
    <property type="entry name" value="TAT"/>
    <property type="match status" value="1"/>
</dbReference>
<dbReference type="Proteomes" id="UP001501218">
    <property type="component" value="Unassembled WGS sequence"/>
</dbReference>
<dbReference type="InterPro" id="IPR004843">
    <property type="entry name" value="Calcineurin-like_PHP"/>
</dbReference>
<dbReference type="PANTHER" id="PTHR32440">
    <property type="entry name" value="PHOSPHATASE DCR2-RELATED-RELATED"/>
    <property type="match status" value="1"/>
</dbReference>
<gene>
    <name evidence="3" type="ORF">GCM10009854_48570</name>
</gene>
<dbReference type="Pfam" id="PF00149">
    <property type="entry name" value="Metallophos"/>
    <property type="match status" value="1"/>
</dbReference>
<feature type="region of interest" description="Disordered" evidence="1">
    <location>
        <begin position="1"/>
        <end position="20"/>
    </location>
</feature>
<sequence length="402" mass="44571">MTAQNPSTTGSDSSAARSGLARRDAFKLGAAAALATTGAVVAPQSAVAQQQRNAPLKFRPDGTCKIVQFNDTQDDEQTDRRTVELMEKVLDSEQPDFVVMNGDNIAGGCESELEMKQAMNNVVRPMEDRKIPWAITFGNHDEDSTPQGGMAEADQLDFYRSYPCNRNQPSPDAVTGTANNSLLIQGSRTSDPKFNLFLIDSGRYAPEEIAGQDIEGYPDWDWIRMNQIEWYTQTSREVEREAGRLVPALLFIHIPLWEYRFMWWGSVDGRTAADHARGVDRHGIVGERNEDECPGPFNSGMFSAILDRGDVKGVFCGHDHVNTYAGDYYGVLLGYAGNAGFGTYGLSGAERNRLRGARVFELDENTENVLADTRMVWAKDFGIDLTADDQPMEPFPLPPHQR</sequence>
<comment type="caution">
    <text evidence="3">The sequence shown here is derived from an EMBL/GenBank/DDBJ whole genome shotgun (WGS) entry which is preliminary data.</text>
</comment>
<organism evidence="3 4">
    <name type="scientific">Saccharopolyspora halophila</name>
    <dbReference type="NCBI Taxonomy" id="405551"/>
    <lineage>
        <taxon>Bacteria</taxon>
        <taxon>Bacillati</taxon>
        <taxon>Actinomycetota</taxon>
        <taxon>Actinomycetes</taxon>
        <taxon>Pseudonocardiales</taxon>
        <taxon>Pseudonocardiaceae</taxon>
        <taxon>Saccharopolyspora</taxon>
    </lineage>
</organism>
<evidence type="ECO:0000313" key="3">
    <source>
        <dbReference type="EMBL" id="GAA2363169.1"/>
    </source>
</evidence>
<dbReference type="RefSeq" id="WP_344137645.1">
    <property type="nucleotide sequence ID" value="NZ_BAAARA010000024.1"/>
</dbReference>
<dbReference type="InterPro" id="IPR006311">
    <property type="entry name" value="TAT_signal"/>
</dbReference>
<proteinExistence type="predicted"/>
<dbReference type="PANTHER" id="PTHR32440:SF0">
    <property type="entry name" value="PHOSPHATASE DCR2-RELATED"/>
    <property type="match status" value="1"/>
</dbReference>
<feature type="compositionally biased region" description="Polar residues" evidence="1">
    <location>
        <begin position="1"/>
        <end position="16"/>
    </location>
</feature>
<accession>A0ABP5TZ34</accession>